<dbReference type="AlphaFoldDB" id="A0A1I3E771"/>
<dbReference type="RefSeq" id="WP_075443030.1">
    <property type="nucleotide sequence ID" value="NZ_FOQK01000009.1"/>
</dbReference>
<protein>
    <submittedName>
        <fullName evidence="1">Immunity protein 50</fullName>
    </submittedName>
</protein>
<dbReference type="Proteomes" id="UP000183639">
    <property type="component" value="Unassembled WGS sequence"/>
</dbReference>
<proteinExistence type="predicted"/>
<sequence length="157" mass="18000">MDIKEDEILWYKITEKHFFIEKLYGGEIPELKGIKIQSLNVNLRKDEKYISSAQLSVIIKGVPKNIPPKWVAREVNGVELVLEILKISGIHIVSSDECESNITIGQSESQITIKLDGEMDGEIICPVEYSYYVENRREKIDNNYLAIKEIRGVMIDT</sequence>
<name>A0A1I3E771_SELRU</name>
<gene>
    <name evidence="1" type="ORF">SAMN04487861_10942</name>
</gene>
<evidence type="ECO:0000313" key="2">
    <source>
        <dbReference type="Proteomes" id="UP000183639"/>
    </source>
</evidence>
<dbReference type="EMBL" id="FOQK01000009">
    <property type="protein sequence ID" value="SFH94837.1"/>
    <property type="molecule type" value="Genomic_DNA"/>
</dbReference>
<dbReference type="InterPro" id="IPR028957">
    <property type="entry name" value="Imm50"/>
</dbReference>
<dbReference type="OrthoDB" id="9990524at2"/>
<organism evidence="1 2">
    <name type="scientific">Selenomonas ruminantium</name>
    <dbReference type="NCBI Taxonomy" id="971"/>
    <lineage>
        <taxon>Bacteria</taxon>
        <taxon>Bacillati</taxon>
        <taxon>Bacillota</taxon>
        <taxon>Negativicutes</taxon>
        <taxon>Selenomonadales</taxon>
        <taxon>Selenomonadaceae</taxon>
        <taxon>Selenomonas</taxon>
    </lineage>
</organism>
<evidence type="ECO:0000313" key="1">
    <source>
        <dbReference type="EMBL" id="SFH94837.1"/>
    </source>
</evidence>
<reference evidence="1 2" key="1">
    <citation type="submission" date="2016-10" db="EMBL/GenBank/DDBJ databases">
        <authorList>
            <person name="de Groot N.N."/>
        </authorList>
    </citation>
    <scope>NUCLEOTIDE SEQUENCE [LARGE SCALE GENOMIC DNA]</scope>
    <source>
        <strain evidence="1 2">Z108</strain>
    </source>
</reference>
<dbReference type="Pfam" id="PF15594">
    <property type="entry name" value="Imm50"/>
    <property type="match status" value="1"/>
</dbReference>
<accession>A0A1I3E771</accession>